<dbReference type="PROSITE" id="PS00345">
    <property type="entry name" value="ETS_DOMAIN_1"/>
    <property type="match status" value="1"/>
</dbReference>
<feature type="compositionally biased region" description="Polar residues" evidence="6">
    <location>
        <begin position="171"/>
        <end position="185"/>
    </location>
</feature>
<evidence type="ECO:0000256" key="6">
    <source>
        <dbReference type="SAM" id="MobiDB-lite"/>
    </source>
</evidence>
<dbReference type="GeneID" id="106169525"/>
<dbReference type="FunFam" id="1.10.10.10:FF:000121">
    <property type="entry name" value="ETS translocation variant 5"/>
    <property type="match status" value="1"/>
</dbReference>
<evidence type="ECO:0000256" key="1">
    <source>
        <dbReference type="ARBA" id="ARBA00004123"/>
    </source>
</evidence>
<dbReference type="AlphaFoldDB" id="A0A1S3J2D3"/>
<feature type="compositionally biased region" description="Basic and acidic residues" evidence="6">
    <location>
        <begin position="186"/>
        <end position="198"/>
    </location>
</feature>
<keyword evidence="3 5" id="KW-0238">DNA-binding</keyword>
<evidence type="ECO:0000313" key="8">
    <source>
        <dbReference type="Proteomes" id="UP000085678"/>
    </source>
</evidence>
<evidence type="ECO:0000256" key="4">
    <source>
        <dbReference type="ARBA" id="ARBA00023242"/>
    </source>
</evidence>
<dbReference type="InParanoid" id="A0A1S3J2D3"/>
<sequence>MRQSYSHDDLRYSESLYQDKHCSSKYEGLGRADIYGYMDRYRRDGPPPYQRRGSLQLWQFLVALLDDPSNTPFIAWTGRGLEFKLIEPEEVARRWGIQKNRPAMNYDKLSRSLRYYYEKGIMQKVAGERYVYKFVCDPDALFTMAFPDNVRPVLKTDYTKSSDQTKKSSQGSNMTEQPLALTSRNQIERERSESKQLHGETILHNQNQGQTLSPPCVSSLSSQNSEQAHPEKMTAASGGNIQDYMQELSRVYGTPQQYINNCVY</sequence>
<feature type="compositionally biased region" description="Polar residues" evidence="6">
    <location>
        <begin position="203"/>
        <end position="227"/>
    </location>
</feature>
<dbReference type="SMART" id="SM00413">
    <property type="entry name" value="ETS"/>
    <property type="match status" value="1"/>
</dbReference>
<feature type="domain" description="ETS" evidence="7">
    <location>
        <begin position="55"/>
        <end position="135"/>
    </location>
</feature>
<reference evidence="9" key="1">
    <citation type="submission" date="2025-08" db="UniProtKB">
        <authorList>
            <consortium name="RefSeq"/>
        </authorList>
    </citation>
    <scope>IDENTIFICATION</scope>
    <source>
        <tissue evidence="9">Gonads</tissue>
    </source>
</reference>
<accession>A0A1S3J2D3</accession>
<dbReference type="Pfam" id="PF00178">
    <property type="entry name" value="Ets"/>
    <property type="match status" value="1"/>
</dbReference>
<organism evidence="8 9">
    <name type="scientific">Lingula anatina</name>
    <name type="common">Brachiopod</name>
    <name type="synonym">Lingula unguis</name>
    <dbReference type="NCBI Taxonomy" id="7574"/>
    <lineage>
        <taxon>Eukaryota</taxon>
        <taxon>Metazoa</taxon>
        <taxon>Spiralia</taxon>
        <taxon>Lophotrochozoa</taxon>
        <taxon>Brachiopoda</taxon>
        <taxon>Linguliformea</taxon>
        <taxon>Lingulata</taxon>
        <taxon>Lingulida</taxon>
        <taxon>Linguloidea</taxon>
        <taxon>Lingulidae</taxon>
        <taxon>Lingula</taxon>
    </lineage>
</organism>
<evidence type="ECO:0000256" key="5">
    <source>
        <dbReference type="RuleBase" id="RU004019"/>
    </source>
</evidence>
<keyword evidence="4 5" id="KW-0539">Nucleus</keyword>
<dbReference type="PROSITE" id="PS00346">
    <property type="entry name" value="ETS_DOMAIN_2"/>
    <property type="match status" value="1"/>
</dbReference>
<dbReference type="PANTHER" id="PTHR11849:SF282">
    <property type="entry name" value="ETV5-RELATED PROTEIN ETS96B"/>
    <property type="match status" value="1"/>
</dbReference>
<proteinExistence type="inferred from homology"/>
<dbReference type="STRING" id="7574.A0A1S3J2D3"/>
<comment type="similarity">
    <text evidence="2 5">Belongs to the ETS family.</text>
</comment>
<dbReference type="GO" id="GO:0030154">
    <property type="term" value="P:cell differentiation"/>
    <property type="evidence" value="ECO:0007669"/>
    <property type="project" value="TreeGrafter"/>
</dbReference>
<comment type="subcellular location">
    <subcellularLocation>
        <location evidence="1 5">Nucleus</location>
    </subcellularLocation>
</comment>
<evidence type="ECO:0000259" key="7">
    <source>
        <dbReference type="PROSITE" id="PS50061"/>
    </source>
</evidence>
<dbReference type="KEGG" id="lak:106169525"/>
<dbReference type="InterPro" id="IPR036388">
    <property type="entry name" value="WH-like_DNA-bd_sf"/>
</dbReference>
<dbReference type="InterPro" id="IPR036390">
    <property type="entry name" value="WH_DNA-bd_sf"/>
</dbReference>
<dbReference type="PANTHER" id="PTHR11849">
    <property type="entry name" value="ETS"/>
    <property type="match status" value="1"/>
</dbReference>
<dbReference type="SUPFAM" id="SSF46785">
    <property type="entry name" value="Winged helix' DNA-binding domain"/>
    <property type="match status" value="1"/>
</dbReference>
<dbReference type="GO" id="GO:0043565">
    <property type="term" value="F:sequence-specific DNA binding"/>
    <property type="evidence" value="ECO:0007669"/>
    <property type="project" value="InterPro"/>
</dbReference>
<dbReference type="InterPro" id="IPR000418">
    <property type="entry name" value="Ets_dom"/>
</dbReference>
<dbReference type="PRINTS" id="PR00454">
    <property type="entry name" value="ETSDOMAIN"/>
</dbReference>
<evidence type="ECO:0000256" key="3">
    <source>
        <dbReference type="ARBA" id="ARBA00023125"/>
    </source>
</evidence>
<dbReference type="Proteomes" id="UP000085678">
    <property type="component" value="Unplaced"/>
</dbReference>
<keyword evidence="8" id="KW-1185">Reference proteome</keyword>
<gene>
    <name evidence="9" type="primary">LOC106169525</name>
</gene>
<dbReference type="GO" id="GO:0005634">
    <property type="term" value="C:nucleus"/>
    <property type="evidence" value="ECO:0007669"/>
    <property type="project" value="UniProtKB-SubCell"/>
</dbReference>
<evidence type="ECO:0000313" key="9">
    <source>
        <dbReference type="RefSeq" id="XP_013404451.1"/>
    </source>
</evidence>
<dbReference type="InterPro" id="IPR046328">
    <property type="entry name" value="ETS_fam"/>
</dbReference>
<dbReference type="RefSeq" id="XP_013404451.1">
    <property type="nucleotide sequence ID" value="XM_013548997.1"/>
</dbReference>
<name>A0A1S3J2D3_LINAN</name>
<dbReference type="OrthoDB" id="10067219at2759"/>
<protein>
    <submittedName>
        <fullName evidence="9">ETS translocation variant 1-like</fullName>
    </submittedName>
</protein>
<dbReference type="GO" id="GO:0000981">
    <property type="term" value="F:DNA-binding transcription factor activity, RNA polymerase II-specific"/>
    <property type="evidence" value="ECO:0007669"/>
    <property type="project" value="TreeGrafter"/>
</dbReference>
<evidence type="ECO:0000256" key="2">
    <source>
        <dbReference type="ARBA" id="ARBA00005562"/>
    </source>
</evidence>
<dbReference type="PROSITE" id="PS50061">
    <property type="entry name" value="ETS_DOMAIN_3"/>
    <property type="match status" value="1"/>
</dbReference>
<feature type="region of interest" description="Disordered" evidence="6">
    <location>
        <begin position="158"/>
        <end position="237"/>
    </location>
</feature>
<dbReference type="Gene3D" id="1.10.10.10">
    <property type="entry name" value="Winged helix-like DNA-binding domain superfamily/Winged helix DNA-binding domain"/>
    <property type="match status" value="1"/>
</dbReference>